<protein>
    <submittedName>
        <fullName evidence="5">Zinc-ribbon domain-containing protein</fullName>
    </submittedName>
</protein>
<evidence type="ECO:0000256" key="1">
    <source>
        <dbReference type="SAM" id="MobiDB-lite"/>
    </source>
</evidence>
<feature type="compositionally biased region" description="Low complexity" evidence="1">
    <location>
        <begin position="484"/>
        <end position="504"/>
    </location>
</feature>
<dbReference type="InterPro" id="IPR025640">
    <property type="entry name" value="GYF_2"/>
</dbReference>
<evidence type="ECO:0000259" key="4">
    <source>
        <dbReference type="Pfam" id="PF14237"/>
    </source>
</evidence>
<keyword evidence="2" id="KW-0812">Transmembrane</keyword>
<dbReference type="InterPro" id="IPR011723">
    <property type="entry name" value="Znf/thioredoxin_put"/>
</dbReference>
<feature type="compositionally biased region" description="Polar residues" evidence="1">
    <location>
        <begin position="516"/>
        <end position="527"/>
    </location>
</feature>
<evidence type="ECO:0000259" key="3">
    <source>
        <dbReference type="Pfam" id="PF13717"/>
    </source>
</evidence>
<feature type="compositionally biased region" description="Polar residues" evidence="1">
    <location>
        <begin position="109"/>
        <end position="123"/>
    </location>
</feature>
<feature type="region of interest" description="Disordered" evidence="1">
    <location>
        <begin position="460"/>
        <end position="557"/>
    </location>
</feature>
<feature type="domain" description="GYF" evidence="4">
    <location>
        <begin position="188"/>
        <end position="237"/>
    </location>
</feature>
<dbReference type="NCBIfam" id="TIGR02098">
    <property type="entry name" value="MJ0042_CXXC"/>
    <property type="match status" value="1"/>
</dbReference>
<dbReference type="InterPro" id="IPR049806">
    <property type="entry name" value="MasK-like_C"/>
</dbReference>
<keyword evidence="2" id="KW-0472">Membrane</keyword>
<reference evidence="5 6" key="1">
    <citation type="submission" date="2021-12" db="EMBL/GenBank/DDBJ databases">
        <title>Discovery of the Pendulisporaceae a myxobacterial family with distinct sporulation behavior and unique specialized metabolism.</title>
        <authorList>
            <person name="Garcia R."/>
            <person name="Popoff A."/>
            <person name="Bader C.D."/>
            <person name="Loehr J."/>
            <person name="Walesch S."/>
            <person name="Walt C."/>
            <person name="Boldt J."/>
            <person name="Bunk B."/>
            <person name="Haeckl F.J.F.P.J."/>
            <person name="Gunesch A.P."/>
            <person name="Birkelbach J."/>
            <person name="Nuebel U."/>
            <person name="Pietschmann T."/>
            <person name="Bach T."/>
            <person name="Mueller R."/>
        </authorList>
    </citation>
    <scope>NUCLEOTIDE SEQUENCE [LARGE SCALE GENOMIC DNA]</scope>
    <source>
        <strain evidence="5 6">MSr12523</strain>
    </source>
</reference>
<dbReference type="Pfam" id="PF13717">
    <property type="entry name" value="Zn_ribbon_4"/>
    <property type="match status" value="1"/>
</dbReference>
<accession>A0ABZ2KN54</accession>
<dbReference type="Proteomes" id="UP001379533">
    <property type="component" value="Chromosome"/>
</dbReference>
<sequence>MKFLCEQCKAKYQISDDKVAGKTVRMKCRKCGHMIEVRAEVTETSVSRGMPKELQARAAAEGSATGSGAHAASTATAAGTSGAPVRTPPPSPSRPANSPRPPATGEGHATNSKGASPLATSLSARKPMAPRSLITPPPTPAQNAGEATMVAPPPHSGAGAPGALAGAFQKSIVKDDPALRDITGLKEWYVAINGVPVGPVRIAELRRKASLGAVTEDSLVWQEGMEEWRPVKAYSELLALVREAAQSGRPPLAVTGDVRQSTPPPPGKGAYVPRGAVALNRGPAAPGVGVGGDNFRPARSNVLPFAPRNAAAEKLEDPEATEVATQALQQPSHTIQTPVPPEAVDPFAVPTAGGPKAQEDPFRAGPPAGTSRPPLSVQISPASGNVISPFAGTSSPGPAPNFASNVGDRSSVSLGPPILATEPPPQKKGVPWIPLAMVALAGAFGITAAIVIFRQPAQAPAAPPAPAAASSTPPVASTPPPPASAEIELPAEPAASASAEKGPSTGPKVAAGTPKPATSASNGSKTADLSDLLKGTGSGPSSGSGGGGGASAGGGSLSEDQIRSVLNQHQLGVRRNCWERGSTSQQSSVNVNVRMVINGQGQVTSANADGNDPAIAKCIETSVRNWSFPATGGTSTVNIPFKFVRQ</sequence>
<feature type="domain" description="Zinc finger/thioredoxin putative" evidence="3">
    <location>
        <begin position="1"/>
        <end position="35"/>
    </location>
</feature>
<feature type="transmembrane region" description="Helical" evidence="2">
    <location>
        <begin position="432"/>
        <end position="453"/>
    </location>
</feature>
<dbReference type="Pfam" id="PF14237">
    <property type="entry name" value="GYF_2"/>
    <property type="match status" value="1"/>
</dbReference>
<evidence type="ECO:0000313" key="6">
    <source>
        <dbReference type="Proteomes" id="UP001379533"/>
    </source>
</evidence>
<dbReference type="EMBL" id="CP089982">
    <property type="protein sequence ID" value="WXA97761.1"/>
    <property type="molecule type" value="Genomic_DNA"/>
</dbReference>
<feature type="compositionally biased region" description="Gly residues" evidence="1">
    <location>
        <begin position="536"/>
        <end position="556"/>
    </location>
</feature>
<organism evidence="5 6">
    <name type="scientific">Pendulispora brunnea</name>
    <dbReference type="NCBI Taxonomy" id="2905690"/>
    <lineage>
        <taxon>Bacteria</taxon>
        <taxon>Pseudomonadati</taxon>
        <taxon>Myxococcota</taxon>
        <taxon>Myxococcia</taxon>
        <taxon>Myxococcales</taxon>
        <taxon>Sorangiineae</taxon>
        <taxon>Pendulisporaceae</taxon>
        <taxon>Pendulispora</taxon>
    </lineage>
</organism>
<keyword evidence="6" id="KW-1185">Reference proteome</keyword>
<proteinExistence type="predicted"/>
<evidence type="ECO:0000256" key="2">
    <source>
        <dbReference type="SAM" id="Phobius"/>
    </source>
</evidence>
<gene>
    <name evidence="5" type="ORF">LZC95_13065</name>
</gene>
<dbReference type="NCBIfam" id="NF033768">
    <property type="entry name" value="myxo_SS_tail"/>
    <property type="match status" value="1"/>
</dbReference>
<feature type="region of interest" description="Disordered" evidence="1">
    <location>
        <begin position="331"/>
        <end position="373"/>
    </location>
</feature>
<feature type="compositionally biased region" description="Pro residues" evidence="1">
    <location>
        <begin position="86"/>
        <end position="102"/>
    </location>
</feature>
<feature type="compositionally biased region" description="Low complexity" evidence="1">
    <location>
        <begin position="56"/>
        <end position="85"/>
    </location>
</feature>
<feature type="region of interest" description="Disordered" evidence="1">
    <location>
        <begin position="43"/>
        <end position="162"/>
    </location>
</feature>
<name>A0ABZ2KN54_9BACT</name>
<evidence type="ECO:0000313" key="5">
    <source>
        <dbReference type="EMBL" id="WXA97761.1"/>
    </source>
</evidence>
<dbReference type="RefSeq" id="WP_394848379.1">
    <property type="nucleotide sequence ID" value="NZ_CP089982.1"/>
</dbReference>
<keyword evidence="2" id="KW-1133">Transmembrane helix</keyword>